<evidence type="ECO:0000256" key="3">
    <source>
        <dbReference type="ARBA" id="ARBA00022833"/>
    </source>
</evidence>
<keyword evidence="2 4" id="KW-0863">Zinc-finger</keyword>
<dbReference type="InterPro" id="IPR036855">
    <property type="entry name" value="Znf_CCCH_sf"/>
</dbReference>
<keyword evidence="7" id="KW-1185">Reference proteome</keyword>
<comment type="caution">
    <text evidence="6">The sequence shown here is derived from an EMBL/GenBank/DDBJ whole genome shotgun (WGS) entry which is preliminary data.</text>
</comment>
<keyword evidence="1 4" id="KW-0479">Metal-binding</keyword>
<dbReference type="GO" id="GO:0008270">
    <property type="term" value="F:zinc ion binding"/>
    <property type="evidence" value="ECO:0007669"/>
    <property type="project" value="UniProtKB-KW"/>
</dbReference>
<evidence type="ECO:0000256" key="1">
    <source>
        <dbReference type="ARBA" id="ARBA00022723"/>
    </source>
</evidence>
<feature type="zinc finger region" description="C3H1-type" evidence="4">
    <location>
        <begin position="52"/>
        <end position="80"/>
    </location>
</feature>
<dbReference type="SMART" id="SM00356">
    <property type="entry name" value="ZnF_C3H1"/>
    <property type="match status" value="2"/>
</dbReference>
<accession>A0AA39TRX8</accession>
<dbReference type="PROSITE" id="PS50103">
    <property type="entry name" value="ZF_C3H1"/>
    <property type="match status" value="2"/>
</dbReference>
<evidence type="ECO:0000256" key="2">
    <source>
        <dbReference type="ARBA" id="ARBA00022771"/>
    </source>
</evidence>
<feature type="zinc finger region" description="C3H1-type" evidence="4">
    <location>
        <begin position="1"/>
        <end position="28"/>
    </location>
</feature>
<dbReference type="Pfam" id="PF00642">
    <property type="entry name" value="zf-CCCH"/>
    <property type="match status" value="1"/>
</dbReference>
<sequence length="166" mass="19031">MDTKSVCWNFLNGYCPYIDRCPHFHPPFPIAPAQLASLLQFPQPAMPLEPVNAYTAICKHFKQKRRCPMGDDCRFIHDSSVLKFKELNPLASNSARHCWPYVQSQQCTLRACTFSHPADTQPFIKYTPCPRWPSCMPGCEFKHPITAQALFYNHEAPNLSKTQLQS</sequence>
<evidence type="ECO:0000313" key="6">
    <source>
        <dbReference type="EMBL" id="KAK0498956.1"/>
    </source>
</evidence>
<evidence type="ECO:0000259" key="5">
    <source>
        <dbReference type="PROSITE" id="PS50103"/>
    </source>
</evidence>
<feature type="non-terminal residue" evidence="6">
    <location>
        <position position="1"/>
    </location>
</feature>
<feature type="domain" description="C3H1-type" evidence="5">
    <location>
        <begin position="1"/>
        <end position="28"/>
    </location>
</feature>
<reference evidence="6" key="1">
    <citation type="submission" date="2023-06" db="EMBL/GenBank/DDBJ databases">
        <authorList>
            <consortium name="Lawrence Berkeley National Laboratory"/>
            <person name="Ahrendt S."/>
            <person name="Sahu N."/>
            <person name="Indic B."/>
            <person name="Wong-Bajracharya J."/>
            <person name="Merenyi Z."/>
            <person name="Ke H.-M."/>
            <person name="Monk M."/>
            <person name="Kocsube S."/>
            <person name="Drula E."/>
            <person name="Lipzen A."/>
            <person name="Balint B."/>
            <person name="Henrissat B."/>
            <person name="Andreopoulos B."/>
            <person name="Martin F.M."/>
            <person name="Harder C.B."/>
            <person name="Rigling D."/>
            <person name="Ford K.L."/>
            <person name="Foster G.D."/>
            <person name="Pangilinan J."/>
            <person name="Papanicolaou A."/>
            <person name="Barry K."/>
            <person name="LaButti K."/>
            <person name="Viragh M."/>
            <person name="Koriabine M."/>
            <person name="Yan M."/>
            <person name="Riley R."/>
            <person name="Champramary S."/>
            <person name="Plett K.L."/>
            <person name="Tsai I.J."/>
            <person name="Slot J."/>
            <person name="Sipos G."/>
            <person name="Plett J."/>
            <person name="Nagy L.G."/>
            <person name="Grigoriev I.V."/>
        </authorList>
    </citation>
    <scope>NUCLEOTIDE SEQUENCE</scope>
    <source>
        <strain evidence="6">HWK02</strain>
    </source>
</reference>
<evidence type="ECO:0000256" key="4">
    <source>
        <dbReference type="PROSITE-ProRule" id="PRU00723"/>
    </source>
</evidence>
<dbReference type="Gene3D" id="3.30.1370.210">
    <property type="match status" value="1"/>
</dbReference>
<evidence type="ECO:0000313" key="7">
    <source>
        <dbReference type="Proteomes" id="UP001175228"/>
    </source>
</evidence>
<feature type="domain" description="C3H1-type" evidence="5">
    <location>
        <begin position="52"/>
        <end position="80"/>
    </location>
</feature>
<dbReference type="EMBL" id="JAUEPU010000010">
    <property type="protein sequence ID" value="KAK0498956.1"/>
    <property type="molecule type" value="Genomic_DNA"/>
</dbReference>
<keyword evidence="3 4" id="KW-0862">Zinc</keyword>
<dbReference type="Proteomes" id="UP001175228">
    <property type="component" value="Unassembled WGS sequence"/>
</dbReference>
<dbReference type="AlphaFoldDB" id="A0AA39TRX8"/>
<dbReference type="SUPFAM" id="SSF90229">
    <property type="entry name" value="CCCH zinc finger"/>
    <property type="match status" value="1"/>
</dbReference>
<protein>
    <recommendedName>
        <fullName evidence="5">C3H1-type domain-containing protein</fullName>
    </recommendedName>
</protein>
<organism evidence="6 7">
    <name type="scientific">Armillaria luteobubalina</name>
    <dbReference type="NCBI Taxonomy" id="153913"/>
    <lineage>
        <taxon>Eukaryota</taxon>
        <taxon>Fungi</taxon>
        <taxon>Dikarya</taxon>
        <taxon>Basidiomycota</taxon>
        <taxon>Agaricomycotina</taxon>
        <taxon>Agaricomycetes</taxon>
        <taxon>Agaricomycetidae</taxon>
        <taxon>Agaricales</taxon>
        <taxon>Marasmiineae</taxon>
        <taxon>Physalacriaceae</taxon>
        <taxon>Armillaria</taxon>
    </lineage>
</organism>
<proteinExistence type="predicted"/>
<dbReference type="InterPro" id="IPR000571">
    <property type="entry name" value="Znf_CCCH"/>
</dbReference>
<gene>
    <name evidence="6" type="ORF">EDD18DRAFT_1376364</name>
</gene>
<name>A0AA39TRX8_9AGAR</name>